<dbReference type="OrthoDB" id="512901at2"/>
<comment type="caution">
    <text evidence="1">The sequence shown here is derived from an EMBL/GenBank/DDBJ whole genome shotgun (WGS) entry which is preliminary data.</text>
</comment>
<accession>A0A5A9GHZ9</accession>
<reference evidence="1 2" key="1">
    <citation type="submission" date="2019-08" db="EMBL/GenBank/DDBJ databases">
        <authorList>
            <person name="Grouzdev D."/>
            <person name="Tikhonova E."/>
            <person name="Kravchenko I."/>
        </authorList>
    </citation>
    <scope>NUCLEOTIDE SEQUENCE [LARGE SCALE GENOMIC DNA]</scope>
    <source>
        <strain evidence="1 2">59b</strain>
    </source>
</reference>
<dbReference type="AlphaFoldDB" id="A0A5A9GHZ9"/>
<organism evidence="1 2">
    <name type="scientific">Azospirillum lipoferum</name>
    <dbReference type="NCBI Taxonomy" id="193"/>
    <lineage>
        <taxon>Bacteria</taxon>
        <taxon>Pseudomonadati</taxon>
        <taxon>Pseudomonadota</taxon>
        <taxon>Alphaproteobacteria</taxon>
        <taxon>Rhodospirillales</taxon>
        <taxon>Azospirillaceae</taxon>
        <taxon>Azospirillum</taxon>
    </lineage>
</organism>
<dbReference type="EMBL" id="VTTN01000009">
    <property type="protein sequence ID" value="KAA0594050.1"/>
    <property type="molecule type" value="Genomic_DNA"/>
</dbReference>
<gene>
    <name evidence="1" type="ORF">FZ942_21715</name>
</gene>
<name>A0A5A9GHZ9_AZOLI</name>
<sequence length="161" mass="17511">MLFHVSIAAHDPQHVAGVIAELWGGEALFFPPVSDNGWIVLAGDDRRTALEVYPIDTVLREATGDADAYGEATGQVNFTATHAAIGTSLSQEAVLEIAAREGWPAKYRNRGGMFGVVEIWIEGRQMMEVMTPEMQNEYRASMTADNWRAMLNAFAAPASPA</sequence>
<dbReference type="RefSeq" id="WP_149233170.1">
    <property type="nucleotide sequence ID" value="NZ_JALJXJ010000009.1"/>
</dbReference>
<keyword evidence="2" id="KW-1185">Reference proteome</keyword>
<dbReference type="Proteomes" id="UP000324927">
    <property type="component" value="Unassembled WGS sequence"/>
</dbReference>
<proteinExistence type="predicted"/>
<protein>
    <submittedName>
        <fullName evidence="1">Uncharacterized protein</fullName>
    </submittedName>
</protein>
<evidence type="ECO:0000313" key="1">
    <source>
        <dbReference type="EMBL" id="KAA0594050.1"/>
    </source>
</evidence>
<evidence type="ECO:0000313" key="2">
    <source>
        <dbReference type="Proteomes" id="UP000324927"/>
    </source>
</evidence>